<accession>A0A9X9XAJ4</accession>
<organism evidence="1 2">
    <name type="scientific">Neoroseomonas eburnea</name>
    <dbReference type="NCBI Taxonomy" id="1346889"/>
    <lineage>
        <taxon>Bacteria</taxon>
        <taxon>Pseudomonadati</taxon>
        <taxon>Pseudomonadota</taxon>
        <taxon>Alphaproteobacteria</taxon>
        <taxon>Acetobacterales</taxon>
        <taxon>Acetobacteraceae</taxon>
        <taxon>Neoroseomonas</taxon>
    </lineage>
</organism>
<reference evidence="1" key="2">
    <citation type="journal article" date="2021" name="Syst. Appl. Microbiol.">
        <title>Roseomonas hellenica sp. nov., isolated from roots of wild-growing Alkanna tinctoria.</title>
        <authorList>
            <person name="Rat A."/>
            <person name="Naranjo H.D."/>
            <person name="Lebbe L."/>
            <person name="Cnockaert M."/>
            <person name="Krigas N."/>
            <person name="Grigoriadou K."/>
            <person name="Maloupa E."/>
            <person name="Willems A."/>
        </authorList>
    </citation>
    <scope>NUCLEOTIDE SEQUENCE</scope>
    <source>
        <strain evidence="1">LMG 31228</strain>
    </source>
</reference>
<gene>
    <name evidence="1" type="ORF">GXW74_09535</name>
</gene>
<reference evidence="1" key="1">
    <citation type="submission" date="2020-01" db="EMBL/GenBank/DDBJ databases">
        <authorList>
            <person name="Rat A."/>
        </authorList>
    </citation>
    <scope>NUCLEOTIDE SEQUENCE</scope>
    <source>
        <strain evidence="1">LMG 31228</strain>
    </source>
</reference>
<evidence type="ECO:0000313" key="1">
    <source>
        <dbReference type="EMBL" id="MBR0680730.1"/>
    </source>
</evidence>
<comment type="caution">
    <text evidence="1">The sequence shown here is derived from an EMBL/GenBank/DDBJ whole genome shotgun (WGS) entry which is preliminary data.</text>
</comment>
<name>A0A9X9XAJ4_9PROT</name>
<protein>
    <submittedName>
        <fullName evidence="1">Uncharacterized protein</fullName>
    </submittedName>
</protein>
<dbReference type="RefSeq" id="WP_211846256.1">
    <property type="nucleotide sequence ID" value="NZ_JAAEDL010000007.1"/>
</dbReference>
<dbReference type="AlphaFoldDB" id="A0A9X9XAJ4"/>
<evidence type="ECO:0000313" key="2">
    <source>
        <dbReference type="Proteomes" id="UP001138709"/>
    </source>
</evidence>
<dbReference type="Proteomes" id="UP001138709">
    <property type="component" value="Unassembled WGS sequence"/>
</dbReference>
<dbReference type="EMBL" id="JAAEDL010000007">
    <property type="protein sequence ID" value="MBR0680730.1"/>
    <property type="molecule type" value="Genomic_DNA"/>
</dbReference>
<keyword evidence="2" id="KW-1185">Reference proteome</keyword>
<sequence length="66" mass="7219">MIEVLSDEETGHFRVVTLRGETLGITRTEGAANDLADYLLEAWEAAVAEAALRARLKHGDAVIEPR</sequence>
<proteinExistence type="predicted"/>